<dbReference type="InterPro" id="IPR050749">
    <property type="entry name" value="Glycosyl_Hydrolase_47"/>
</dbReference>
<evidence type="ECO:0000256" key="6">
    <source>
        <dbReference type="RuleBase" id="RU361193"/>
    </source>
</evidence>
<protein>
    <recommendedName>
        <fullName evidence="6">alpha-1,2-Mannosidase</fullName>
        <ecNumber evidence="6">3.2.1.-</ecNumber>
    </recommendedName>
</protein>
<dbReference type="Pfam" id="PF01532">
    <property type="entry name" value="Glyco_hydro_47"/>
    <property type="match status" value="1"/>
</dbReference>
<evidence type="ECO:0000256" key="4">
    <source>
        <dbReference type="ARBA" id="ARBA00022801"/>
    </source>
</evidence>
<comment type="caution">
    <text evidence="8">The sequence shown here is derived from an EMBL/GenBank/DDBJ whole genome shotgun (WGS) entry which is preliminary data.</text>
</comment>
<evidence type="ECO:0000256" key="2">
    <source>
        <dbReference type="ARBA" id="ARBA00004922"/>
    </source>
</evidence>
<comment type="similarity">
    <text evidence="3 6">Belongs to the glycosyl hydrolase 47 family.</text>
</comment>
<evidence type="ECO:0000313" key="9">
    <source>
        <dbReference type="Proteomes" id="UP001345013"/>
    </source>
</evidence>
<keyword evidence="6" id="KW-0326">Glycosidase</keyword>
<dbReference type="InterPro" id="IPR001382">
    <property type="entry name" value="Glyco_hydro_47"/>
</dbReference>
<dbReference type="InterPro" id="IPR012341">
    <property type="entry name" value="6hp_glycosidase-like_sf"/>
</dbReference>
<evidence type="ECO:0000313" key="8">
    <source>
        <dbReference type="EMBL" id="KAK5096486.1"/>
    </source>
</evidence>
<comment type="cofactor">
    <cofactor evidence="1">
        <name>Ca(2+)</name>
        <dbReference type="ChEBI" id="CHEBI:29108"/>
    </cofactor>
</comment>
<evidence type="ECO:0000256" key="7">
    <source>
        <dbReference type="SAM" id="SignalP"/>
    </source>
</evidence>
<dbReference type="PANTHER" id="PTHR11742:SF89">
    <property type="entry name" value="ALPHA-1,2-MANNOSIDASE"/>
    <property type="match status" value="1"/>
</dbReference>
<dbReference type="PRINTS" id="PR00747">
    <property type="entry name" value="GLYHDRLASE47"/>
</dbReference>
<dbReference type="Proteomes" id="UP001345013">
    <property type="component" value="Unassembled WGS sequence"/>
</dbReference>
<comment type="pathway">
    <text evidence="2">Protein modification; protein glycosylation.</text>
</comment>
<dbReference type="PANTHER" id="PTHR11742">
    <property type="entry name" value="MANNOSYL-OLIGOSACCHARIDE ALPHA-1,2-MANNOSIDASE-RELATED"/>
    <property type="match status" value="1"/>
</dbReference>
<evidence type="ECO:0000256" key="5">
    <source>
        <dbReference type="ARBA" id="ARBA00023157"/>
    </source>
</evidence>
<accession>A0ABR0KJH0</accession>
<dbReference type="Gene3D" id="1.50.10.10">
    <property type="match status" value="1"/>
</dbReference>
<dbReference type="SUPFAM" id="SSF48225">
    <property type="entry name" value="Seven-hairpin glycosidases"/>
    <property type="match status" value="1"/>
</dbReference>
<sequence length="594" mass="67471">MPIVRRWVPSLLLAVVILTLFYHASQYRSDLDSPIKQNIPGTPRPHSGGHFNWAGRVQHYPVTQLTHLPREKPKRLPPVQYTFRRESEQFRSQRLQRREVVKQTFQKCWQSYKTKAWMKDELAPISGRGRNAFGGWSATLVDALDTLWIMDMTSEFEIAAAAAKGIDFSTSTDETINVFETTIRYLGGFLAAYELSGSIGMLDKAVEVGEMLLVTFDTPNHFPITRWKWENAVEGVRQVTPDWMLLSELGSLSLEFTRLSQLTNDMRWFHAVDRITKLLEKQQMQTKLPGLWPVVVDPRNENLTSDTAFTFGGMSDSAYEYLPKQFALLGGVSSEYQKMYERAMATAVDALFFRPMTPNGDDILISGDARIADNGSAPELKPLGQHLGCFAGGMLALGGRLFSNQDHIILGRKLTDGCIWAYKAMERGIMPEIARFVPCESKDTCVWEEKKWHAAVLAKPAPSGEVRVAQEVTRQKNLPEGYADVLDKRYILRPEAIESVFIMYRITGDKRYQEVAWEMFTAINDVSKTELANAAIADITRPKSEGEAPKQDRMESFWLAETLKYFYLIFSEPGLISLDKYVLNTEAHPLRRPV</sequence>
<keyword evidence="7" id="KW-0732">Signal</keyword>
<dbReference type="EC" id="3.2.1.-" evidence="6"/>
<keyword evidence="5" id="KW-1015">Disulfide bond</keyword>
<organism evidence="8 9">
    <name type="scientific">Lithohypha guttulata</name>
    <dbReference type="NCBI Taxonomy" id="1690604"/>
    <lineage>
        <taxon>Eukaryota</taxon>
        <taxon>Fungi</taxon>
        <taxon>Dikarya</taxon>
        <taxon>Ascomycota</taxon>
        <taxon>Pezizomycotina</taxon>
        <taxon>Eurotiomycetes</taxon>
        <taxon>Chaetothyriomycetidae</taxon>
        <taxon>Chaetothyriales</taxon>
        <taxon>Trichomeriaceae</taxon>
        <taxon>Lithohypha</taxon>
    </lineage>
</organism>
<proteinExistence type="inferred from homology"/>
<dbReference type="InterPro" id="IPR036026">
    <property type="entry name" value="Seven-hairpin_glycosidases"/>
</dbReference>
<gene>
    <name evidence="8" type="ORF">LTR24_002552</name>
</gene>
<evidence type="ECO:0000256" key="1">
    <source>
        <dbReference type="ARBA" id="ARBA00001913"/>
    </source>
</evidence>
<reference evidence="8 9" key="1">
    <citation type="submission" date="2023-08" db="EMBL/GenBank/DDBJ databases">
        <title>Black Yeasts Isolated from many extreme environments.</title>
        <authorList>
            <person name="Coleine C."/>
            <person name="Stajich J.E."/>
            <person name="Selbmann L."/>
        </authorList>
    </citation>
    <scope>NUCLEOTIDE SEQUENCE [LARGE SCALE GENOMIC DNA]</scope>
    <source>
        <strain evidence="8 9">CCFEE 5885</strain>
    </source>
</reference>
<dbReference type="EMBL" id="JAVRRG010000022">
    <property type="protein sequence ID" value="KAK5096486.1"/>
    <property type="molecule type" value="Genomic_DNA"/>
</dbReference>
<evidence type="ECO:0000256" key="3">
    <source>
        <dbReference type="ARBA" id="ARBA00007658"/>
    </source>
</evidence>
<feature type="signal peptide" evidence="7">
    <location>
        <begin position="1"/>
        <end position="26"/>
    </location>
</feature>
<keyword evidence="9" id="KW-1185">Reference proteome</keyword>
<feature type="chain" id="PRO_5045476055" description="alpha-1,2-Mannosidase" evidence="7">
    <location>
        <begin position="27"/>
        <end position="594"/>
    </location>
</feature>
<name>A0ABR0KJH0_9EURO</name>
<keyword evidence="4 6" id="KW-0378">Hydrolase</keyword>